<proteinExistence type="predicted"/>
<protein>
    <submittedName>
        <fullName evidence="1">Uncharacterized protein</fullName>
    </submittedName>
</protein>
<sequence length="75" mass="8496">MIFSGKYGSSPIASANLVLKYTVFVNKFTLSTHDLDVIASCISYGQKMNSREVWCPGKERFIPFSLQPSVAEYYY</sequence>
<dbReference type="Ensembl" id="ENSDNVT00000030888.1">
    <property type="protein sequence ID" value="ENSDNVP00000025543.1"/>
    <property type="gene ID" value="ENSDNVG00000017757.1"/>
</dbReference>
<organism evidence="1 2">
    <name type="scientific">Dromaius novaehollandiae</name>
    <name type="common">Emu</name>
    <dbReference type="NCBI Taxonomy" id="8790"/>
    <lineage>
        <taxon>Eukaryota</taxon>
        <taxon>Metazoa</taxon>
        <taxon>Chordata</taxon>
        <taxon>Craniata</taxon>
        <taxon>Vertebrata</taxon>
        <taxon>Euteleostomi</taxon>
        <taxon>Archelosauria</taxon>
        <taxon>Archosauria</taxon>
        <taxon>Dinosauria</taxon>
        <taxon>Saurischia</taxon>
        <taxon>Theropoda</taxon>
        <taxon>Coelurosauria</taxon>
        <taxon>Aves</taxon>
        <taxon>Palaeognathae</taxon>
        <taxon>Casuariiformes</taxon>
        <taxon>Dromaiidae</taxon>
        <taxon>Dromaius</taxon>
    </lineage>
</organism>
<reference evidence="1" key="1">
    <citation type="submission" date="2025-08" db="UniProtKB">
        <authorList>
            <consortium name="Ensembl"/>
        </authorList>
    </citation>
    <scope>IDENTIFICATION</scope>
</reference>
<name>A0A8C4KM53_DRONO</name>
<reference evidence="1" key="2">
    <citation type="submission" date="2025-09" db="UniProtKB">
        <authorList>
            <consortium name="Ensembl"/>
        </authorList>
    </citation>
    <scope>IDENTIFICATION</scope>
</reference>
<keyword evidence="2" id="KW-1185">Reference proteome</keyword>
<dbReference type="AlphaFoldDB" id="A0A8C4KM53"/>
<dbReference type="Proteomes" id="UP000694423">
    <property type="component" value="Unplaced"/>
</dbReference>
<evidence type="ECO:0000313" key="2">
    <source>
        <dbReference type="Proteomes" id="UP000694423"/>
    </source>
</evidence>
<evidence type="ECO:0000313" key="1">
    <source>
        <dbReference type="Ensembl" id="ENSDNVP00000025543.1"/>
    </source>
</evidence>
<accession>A0A8C4KM53</accession>